<feature type="domain" description="Iminophenyl-pyruvate dimer synthase" evidence="1">
    <location>
        <begin position="19"/>
        <end position="250"/>
    </location>
</feature>
<sequence length="375" mass="41816">MSQTDPPVIHTIEELRAELQDAVALEFTTIPAYLFGWLTIKDRRTKFPDVTRAVQSIVISEMRHMAIAANVLTAVGGRPQVTGATPTYPCRIPDFTRTNPVQLLPCGDDLWKLGLFIEQPDPVPSDTRERIRGAIDLESPRLRTGGALDPIKALPSPIPLRFQSIGDFYNALIDGITYLVEHGKEEDVFHPETVGRQYTHFGGQDNIGVRNSAEAIALLTDVVHEGEGDPHRMWDDNGELSHYYKFDELAQGRWYLPADKPCHPTGPRIELPVATDVVNVLPDPQMCAYAKGTPEWRAADAFNRFYEQLVANLDTGLTGHPQQVDSAVGQMHQLEAFADEVLECRIADGPYAGYYAAPTFECRPYTDHRSLLPEL</sequence>
<organism evidence="2 3">
    <name type="scientific">Streptomyces spectabilis</name>
    <dbReference type="NCBI Taxonomy" id="68270"/>
    <lineage>
        <taxon>Bacteria</taxon>
        <taxon>Bacillati</taxon>
        <taxon>Actinomycetota</taxon>
        <taxon>Actinomycetes</taxon>
        <taxon>Kitasatosporales</taxon>
        <taxon>Streptomycetaceae</taxon>
        <taxon>Streptomyces</taxon>
    </lineage>
</organism>
<dbReference type="EMBL" id="CP040916">
    <property type="protein sequence ID" value="QDQ15136.1"/>
    <property type="molecule type" value="Genomic_DNA"/>
</dbReference>
<dbReference type="Gene3D" id="1.20.1260.10">
    <property type="match status" value="1"/>
</dbReference>
<dbReference type="AlphaFoldDB" id="A0A516RHK7"/>
<dbReference type="InterPro" id="IPR026820">
    <property type="entry name" value="VioB/RebD_dom"/>
</dbReference>
<dbReference type="PANTHER" id="PTHR34400">
    <property type="match status" value="1"/>
</dbReference>
<dbReference type="Proteomes" id="UP000316806">
    <property type="component" value="Chromosome"/>
</dbReference>
<dbReference type="InterPro" id="IPR012347">
    <property type="entry name" value="Ferritin-like"/>
</dbReference>
<dbReference type="Pfam" id="PF12902">
    <property type="entry name" value="Ferritin-like"/>
    <property type="match status" value="1"/>
</dbReference>
<reference evidence="2 3" key="1">
    <citation type="journal article" date="2019" name="J. Ind. Microbiol. Biotechnol.">
        <title>The complete genomic sequence of Streptomyces spectabilis NRRL-2792 and identification of secondary metabolite biosynthetic gene clusters.</title>
        <authorList>
            <person name="Sinha A."/>
            <person name="Phillips-Salemka S."/>
            <person name="Niraula T.A."/>
            <person name="Short K.A."/>
            <person name="Niraula N.P."/>
        </authorList>
    </citation>
    <scope>NUCLEOTIDE SEQUENCE [LARGE SCALE GENOMIC DNA]</scope>
    <source>
        <strain evidence="2 3">NRRL 2792</strain>
    </source>
</reference>
<evidence type="ECO:0000259" key="1">
    <source>
        <dbReference type="Pfam" id="PF12902"/>
    </source>
</evidence>
<protein>
    <recommendedName>
        <fullName evidence="1">Iminophenyl-pyruvate dimer synthase domain-containing protein</fullName>
    </recommendedName>
</protein>
<name>A0A516RHK7_STRST</name>
<dbReference type="InterPro" id="IPR009078">
    <property type="entry name" value="Ferritin-like_SF"/>
</dbReference>
<dbReference type="RefSeq" id="WP_144322339.1">
    <property type="nucleotide sequence ID" value="NZ_CP040916.1"/>
</dbReference>
<dbReference type="PANTHER" id="PTHR34400:SF4">
    <property type="entry name" value="MEMBRANE PROTEIN"/>
    <property type="match status" value="1"/>
</dbReference>
<dbReference type="SUPFAM" id="SSF47240">
    <property type="entry name" value="Ferritin-like"/>
    <property type="match status" value="1"/>
</dbReference>
<evidence type="ECO:0000313" key="2">
    <source>
        <dbReference type="EMBL" id="QDQ15136.1"/>
    </source>
</evidence>
<accession>A0A516RHK7</accession>
<gene>
    <name evidence="2" type="ORF">FH965_35070</name>
</gene>
<evidence type="ECO:0000313" key="3">
    <source>
        <dbReference type="Proteomes" id="UP000316806"/>
    </source>
</evidence>
<proteinExistence type="predicted"/>